<name>C3NHH4_SACI1</name>
<evidence type="ECO:0000313" key="2">
    <source>
        <dbReference type="Proteomes" id="UP000006818"/>
    </source>
</evidence>
<proteinExistence type="predicted"/>
<dbReference type="AlphaFoldDB" id="C3NHH4"/>
<dbReference type="HOGENOM" id="CLU_173011_0_0_2"/>
<sequence length="110" mass="12294">MKKVALFFCIIARKNTKKLLYSPVQHYTGDSMVCEFLPTDYKKMLIAVATIDDLMRAGYTKAGAYKAKERGVISDEKCEALIQMLGDRARSIVVDALKLFAIQVGCYVSC</sequence>
<protein>
    <submittedName>
        <fullName evidence="1">Uncharacterized protein</fullName>
    </submittedName>
</protein>
<organism evidence="1 2">
    <name type="scientific">Saccharolobus islandicus (strain Y.N.15.51 / Yellowstone #2)</name>
    <name type="common">Sulfolobus islandicus</name>
    <dbReference type="NCBI Taxonomy" id="419942"/>
    <lineage>
        <taxon>Archaea</taxon>
        <taxon>Thermoproteota</taxon>
        <taxon>Thermoprotei</taxon>
        <taxon>Sulfolobales</taxon>
        <taxon>Sulfolobaceae</taxon>
        <taxon>Saccharolobus</taxon>
    </lineage>
</organism>
<accession>C3NHH4</accession>
<reference evidence="1 2" key="1">
    <citation type="journal article" date="2009" name="Proc. Natl. Acad. Sci. U.S.A.">
        <title>Biogeography of the Sulfolobus islandicus pan-genome.</title>
        <authorList>
            <person name="Reno M.L."/>
            <person name="Held N.L."/>
            <person name="Fields C.J."/>
            <person name="Burke P.V."/>
            <person name="Whitaker R.J."/>
        </authorList>
    </citation>
    <scope>NUCLEOTIDE SEQUENCE [LARGE SCALE GENOMIC DNA]</scope>
    <source>
        <strain evidence="2">Y.N.15.51 / Yellowstone #2</strain>
    </source>
</reference>
<evidence type="ECO:0000313" key="1">
    <source>
        <dbReference type="EMBL" id="ACP48584.1"/>
    </source>
</evidence>
<gene>
    <name evidence="1" type="ordered locus">YN1551_1495</name>
</gene>
<dbReference type="KEGG" id="sin:YN1551_1495"/>
<dbReference type="EMBL" id="CP001404">
    <property type="protein sequence ID" value="ACP48584.1"/>
    <property type="molecule type" value="Genomic_DNA"/>
</dbReference>
<dbReference type="Proteomes" id="UP000006818">
    <property type="component" value="Chromosome"/>
</dbReference>